<dbReference type="Proteomes" id="UP000008963">
    <property type="component" value="Chromosome"/>
</dbReference>
<organism evidence="2 3">
    <name type="scientific">Halobacteriovorax marinus (strain ATCC BAA-682 / DSM 15412 / SJ)</name>
    <name type="common">Bacteriovorax marinus</name>
    <dbReference type="NCBI Taxonomy" id="862908"/>
    <lineage>
        <taxon>Bacteria</taxon>
        <taxon>Pseudomonadati</taxon>
        <taxon>Bdellovibrionota</taxon>
        <taxon>Bacteriovoracia</taxon>
        <taxon>Bacteriovoracales</taxon>
        <taxon>Halobacteriovoraceae</taxon>
        <taxon>Halobacteriovorax</taxon>
    </lineage>
</organism>
<dbReference type="STRING" id="862908.BMS_1708"/>
<name>E1X1F0_HALMS</name>
<accession>E1X1F0</accession>
<dbReference type="RefSeq" id="WP_014244322.1">
    <property type="nucleotide sequence ID" value="NC_016620.1"/>
</dbReference>
<feature type="transmembrane region" description="Helical" evidence="1">
    <location>
        <begin position="12"/>
        <end position="33"/>
    </location>
</feature>
<evidence type="ECO:0000313" key="3">
    <source>
        <dbReference type="Proteomes" id="UP000008963"/>
    </source>
</evidence>
<gene>
    <name evidence="2" type="ordered locus">BMS_1708</name>
</gene>
<reference evidence="3" key="1">
    <citation type="journal article" date="2013" name="ISME J.">
        <title>A small predatory core genome in the divergent marine Bacteriovorax marinus SJ and the terrestrial Bdellovibrio bacteriovorus.</title>
        <authorList>
            <person name="Crossman L.C."/>
            <person name="Chen H."/>
            <person name="Cerdeno-Tarraga A.M."/>
            <person name="Brooks K."/>
            <person name="Quail M.A."/>
            <person name="Pineiro S.A."/>
            <person name="Hobley L."/>
            <person name="Sockett R.E."/>
            <person name="Bentley S.D."/>
            <person name="Parkhill J."/>
            <person name="Williams H.N."/>
            <person name="Stine O.C."/>
        </authorList>
    </citation>
    <scope>NUCLEOTIDE SEQUENCE [LARGE SCALE GENOMIC DNA]</scope>
    <source>
        <strain evidence="3">ATCC BAA-682 / DSM 15412 / SJ</strain>
    </source>
</reference>
<keyword evidence="1" id="KW-1133">Transmembrane helix</keyword>
<keyword evidence="1" id="KW-0812">Transmembrane</keyword>
<dbReference type="AlphaFoldDB" id="E1X1F0"/>
<proteinExistence type="predicted"/>
<dbReference type="HOGENOM" id="CLU_1118945_0_0_7"/>
<evidence type="ECO:0000256" key="1">
    <source>
        <dbReference type="SAM" id="Phobius"/>
    </source>
</evidence>
<evidence type="ECO:0000313" key="2">
    <source>
        <dbReference type="EMBL" id="CBW26541.1"/>
    </source>
</evidence>
<protein>
    <submittedName>
        <fullName evidence="2">Uncharacterized protein</fullName>
    </submittedName>
</protein>
<dbReference type="PATRIC" id="fig|862908.3.peg.1624"/>
<keyword evidence="1" id="KW-0472">Membrane</keyword>
<dbReference type="EMBL" id="FQ312005">
    <property type="protein sequence ID" value="CBW26541.1"/>
    <property type="molecule type" value="Genomic_DNA"/>
</dbReference>
<keyword evidence="3" id="KW-1185">Reference proteome</keyword>
<dbReference type="KEGG" id="bmx:BMS_1708"/>
<sequence>MFQVNNQKGFSGLNLMVGVFFLGLVVFLVMHTIKKQADSLNDLTAEAEIEVFLGDLKRQLSSAKNCNATLSKIQTNNGQITSMKFYKGDELIEQFALHTTIGASKTKILKYSTSIYNNFDEDIAELGMINLIIELQKDIESQSAAKVSRSIKLYIREREGRIEECAFGGLPKGETIQVQESFGTRLSSPFIGVNTSEMKTSLNIGGNLQLTPSDTSCSQENIGAIQFSSVRKQFEQCKRDLTWKRVHR</sequence>